<organism evidence="10 13">
    <name type="scientific">Nesidiocoris tenuis</name>
    <dbReference type="NCBI Taxonomy" id="355587"/>
    <lineage>
        <taxon>Eukaryota</taxon>
        <taxon>Metazoa</taxon>
        <taxon>Ecdysozoa</taxon>
        <taxon>Arthropoda</taxon>
        <taxon>Hexapoda</taxon>
        <taxon>Insecta</taxon>
        <taxon>Pterygota</taxon>
        <taxon>Neoptera</taxon>
        <taxon>Paraneoptera</taxon>
        <taxon>Hemiptera</taxon>
        <taxon>Heteroptera</taxon>
        <taxon>Panheteroptera</taxon>
        <taxon>Cimicomorpha</taxon>
        <taxon>Miridae</taxon>
        <taxon>Dicyphina</taxon>
        <taxon>Nesidiocoris</taxon>
    </lineage>
</organism>
<evidence type="ECO:0000256" key="3">
    <source>
        <dbReference type="ARBA" id="ARBA00022832"/>
    </source>
</evidence>
<evidence type="ECO:0000256" key="4">
    <source>
        <dbReference type="ARBA" id="ARBA00022857"/>
    </source>
</evidence>
<dbReference type="InterPro" id="IPR013968">
    <property type="entry name" value="PKS_KR"/>
</dbReference>
<dbReference type="PANTHER" id="PTHR43775:SF7">
    <property type="entry name" value="FATTY ACID SYNTHASE"/>
    <property type="match status" value="1"/>
</dbReference>
<dbReference type="EMBL" id="CADCXU010029214">
    <property type="protein sequence ID" value="CAB0015547.1"/>
    <property type="molecule type" value="Genomic_DNA"/>
</dbReference>
<keyword evidence="13" id="KW-1185">Reference proteome</keyword>
<gene>
    <name evidence="11" type="ORF">NTEN_LOCUS19882</name>
    <name evidence="12" type="ORF">NTEN_LOCUS19887</name>
    <name evidence="10" type="ORF">NTEN_LOCUS3305</name>
</gene>
<evidence type="ECO:0000256" key="5">
    <source>
        <dbReference type="ARBA" id="ARBA00023002"/>
    </source>
</evidence>
<keyword evidence="7" id="KW-0275">Fatty acid biosynthesis</keyword>
<dbReference type="GO" id="GO:0016491">
    <property type="term" value="F:oxidoreductase activity"/>
    <property type="evidence" value="ECO:0007669"/>
    <property type="project" value="UniProtKB-KW"/>
</dbReference>
<dbReference type="SUPFAM" id="SSF51735">
    <property type="entry name" value="NAD(P)-binding Rossmann-fold domains"/>
    <property type="match status" value="1"/>
</dbReference>
<keyword evidence="3" id="KW-0276">Fatty acid metabolism</keyword>
<dbReference type="Gene3D" id="3.40.50.720">
    <property type="entry name" value="NAD(P)-binding Rossmann-like Domain"/>
    <property type="match status" value="2"/>
</dbReference>
<sequence>MRSLQVIRDAGFDEQTEESFEAVCAAKITGTEFLDLASRSACPRLDSFVVFSSVSCGRGNVGQTNYGYANSAMERICEERRQIGLPAVCIIWWKQRIRFPEIPKLILHSASQLAIQWGAIGDVGMVMKDLQGHNETKVAGTVPQRISSCLASLDVLLTCGRTVVACAVLADKDAGPAAGPDSLNIVDAVANILAARILTVVPDSPIRKMTSKSSDGSLDRPVFMIHPIQGTVDSLEELANQIERPVWGLQCTKIAPMDSAGSLAAHYLQVTDNLKNLPSREERLKFCSDLVGCSRETFETAVDLFWKKVDICRKFEPSRKPASSRIRLLKASQKFVDNVDDDYGLSKDCDCPVEVITIPSTTHQTIISGEGAERVAHIVNSN</sequence>
<evidence type="ECO:0000313" key="10">
    <source>
        <dbReference type="EMBL" id="CAA9996922.1"/>
    </source>
</evidence>
<accession>A0A6H5G361</accession>
<dbReference type="InterPro" id="IPR029058">
    <property type="entry name" value="AB_hydrolase_fold"/>
</dbReference>
<evidence type="ECO:0000256" key="6">
    <source>
        <dbReference type="ARBA" id="ARBA00023098"/>
    </source>
</evidence>
<dbReference type="InterPro" id="IPR050091">
    <property type="entry name" value="PKS_NRPS_Biosynth_Enz"/>
</dbReference>
<keyword evidence="2" id="KW-0444">Lipid biosynthesis</keyword>
<dbReference type="GO" id="GO:0004312">
    <property type="term" value="F:fatty acid synthase activity"/>
    <property type="evidence" value="ECO:0007669"/>
    <property type="project" value="TreeGrafter"/>
</dbReference>
<feature type="domain" description="Ketoreductase (KR)" evidence="9">
    <location>
        <begin position="6"/>
        <end position="92"/>
    </location>
</feature>
<evidence type="ECO:0000256" key="7">
    <source>
        <dbReference type="ARBA" id="ARBA00023160"/>
    </source>
</evidence>
<keyword evidence="5" id="KW-0560">Oxidoreductase</keyword>
<dbReference type="OrthoDB" id="6585801at2759"/>
<dbReference type="Gene3D" id="3.40.50.1820">
    <property type="entry name" value="alpha/beta hydrolase"/>
    <property type="match status" value="2"/>
</dbReference>
<dbReference type="AlphaFoldDB" id="A0A6H5G361"/>
<evidence type="ECO:0000313" key="11">
    <source>
        <dbReference type="EMBL" id="CAB0015542.1"/>
    </source>
</evidence>
<evidence type="ECO:0000256" key="1">
    <source>
        <dbReference type="ARBA" id="ARBA00022450"/>
    </source>
</evidence>
<keyword evidence="1" id="KW-0596">Phosphopantetheine</keyword>
<dbReference type="Pfam" id="PF08659">
    <property type="entry name" value="KR"/>
    <property type="match status" value="1"/>
</dbReference>
<dbReference type="PANTHER" id="PTHR43775">
    <property type="entry name" value="FATTY ACID SYNTHASE"/>
    <property type="match status" value="1"/>
</dbReference>
<evidence type="ECO:0000256" key="8">
    <source>
        <dbReference type="ARBA" id="ARBA00023268"/>
    </source>
</evidence>
<keyword evidence="6" id="KW-0443">Lipid metabolism</keyword>
<keyword evidence="4" id="KW-0521">NADP</keyword>
<evidence type="ECO:0000313" key="13">
    <source>
        <dbReference type="Proteomes" id="UP000479000"/>
    </source>
</evidence>
<dbReference type="EMBL" id="CADCXU010029211">
    <property type="protein sequence ID" value="CAB0015542.1"/>
    <property type="molecule type" value="Genomic_DNA"/>
</dbReference>
<reference evidence="10 13" key="1">
    <citation type="submission" date="2020-02" db="EMBL/GenBank/DDBJ databases">
        <authorList>
            <person name="Ferguson B K."/>
        </authorList>
    </citation>
    <scope>NUCLEOTIDE SEQUENCE [LARGE SCALE GENOMIC DNA]</scope>
</reference>
<dbReference type="GO" id="GO:0006633">
    <property type="term" value="P:fatty acid biosynthetic process"/>
    <property type="evidence" value="ECO:0007669"/>
    <property type="project" value="UniProtKB-KW"/>
</dbReference>
<name>A0A6H5G361_9HEMI</name>
<proteinExistence type="predicted"/>
<dbReference type="InterPro" id="IPR036291">
    <property type="entry name" value="NAD(P)-bd_dom_sf"/>
</dbReference>
<dbReference type="SUPFAM" id="SSF53474">
    <property type="entry name" value="alpha/beta-Hydrolases"/>
    <property type="match status" value="2"/>
</dbReference>
<dbReference type="EMBL" id="CADCXU010005194">
    <property type="protein sequence ID" value="CAA9996922.1"/>
    <property type="molecule type" value="Genomic_DNA"/>
</dbReference>
<protein>
    <recommendedName>
        <fullName evidence="9">Ketoreductase (KR) domain-containing protein</fullName>
    </recommendedName>
</protein>
<keyword evidence="8" id="KW-0511">Multifunctional enzyme</keyword>
<evidence type="ECO:0000313" key="12">
    <source>
        <dbReference type="EMBL" id="CAB0015547.1"/>
    </source>
</evidence>
<evidence type="ECO:0000256" key="2">
    <source>
        <dbReference type="ARBA" id="ARBA00022516"/>
    </source>
</evidence>
<evidence type="ECO:0000259" key="9">
    <source>
        <dbReference type="Pfam" id="PF08659"/>
    </source>
</evidence>
<dbReference type="Proteomes" id="UP000479000">
    <property type="component" value="Unassembled WGS sequence"/>
</dbReference>